<gene>
    <name evidence="1" type="ORF">I5M27_13380</name>
</gene>
<keyword evidence="2" id="KW-1185">Reference proteome</keyword>
<name>A0ABS1C3K9_9BACT</name>
<dbReference type="InterPro" id="IPR026444">
    <property type="entry name" value="Secre_tail"/>
</dbReference>
<dbReference type="Proteomes" id="UP000644147">
    <property type="component" value="Unassembled WGS sequence"/>
</dbReference>
<accession>A0ABS1C3K9</accession>
<dbReference type="EMBL" id="JAEHFX010000007">
    <property type="protein sequence ID" value="MBK0403981.1"/>
    <property type="molecule type" value="Genomic_DNA"/>
</dbReference>
<sequence length="490" mass="52914">MQDKDFDRFIQQAFDNQPEPEYNPADWDKLEDRLHNLNAAQPNAAAATSASAGLAKLGVVASAILVTALNVALLVKPEVMKDAIGLEEKAVAAAQMPQTEAEIAPDNTRTEVSGVNAAENKAAEIDQNQTTPVLNTLPAVTAEYGTDKVAVVKPAAVTTNKKTAVRNAAQANRTATTNWAWPAVAANRPGSNMGNQGMSAGQPVALGLPCNQTFKPEIATVLIGKDTLQGSRIALSSCQMLQARIFIKTNEAEKVNLTSNVAQVLPGAQLVTNAETNTTELQWQPAPDMARQQPYNFTVWVADAGCANATPRAYQFAVQVSPAFTASFNGLTRISKGQESTLEVKGAPRGSTYQWVTGNKLVAENETGRLVTAPVQTTTYRVLVTAPTGCVFTDSLKVEVAPGDMLATAKAIPNIFTPNNDGLNDYFEVQLPEEGPYNLEVFDRDGKMVYAQKKYDNRWNAPKLASGTYFYIITTPRENKTYKGWVEILR</sequence>
<protein>
    <submittedName>
        <fullName evidence="1">Gliding motility-associated C-terminal domain-containing protein</fullName>
    </submittedName>
</protein>
<dbReference type="NCBIfam" id="TIGR04131">
    <property type="entry name" value="Bac_Flav_CTERM"/>
    <property type="match status" value="1"/>
</dbReference>
<dbReference type="InterPro" id="IPR026341">
    <property type="entry name" value="T9SS_type_B"/>
</dbReference>
<evidence type="ECO:0000313" key="2">
    <source>
        <dbReference type="Proteomes" id="UP000644147"/>
    </source>
</evidence>
<dbReference type="Pfam" id="PF13585">
    <property type="entry name" value="CHU_C"/>
    <property type="match status" value="1"/>
</dbReference>
<organism evidence="1 2">
    <name type="scientific">Adhaeribacter terrigena</name>
    <dbReference type="NCBI Taxonomy" id="2793070"/>
    <lineage>
        <taxon>Bacteria</taxon>
        <taxon>Pseudomonadati</taxon>
        <taxon>Bacteroidota</taxon>
        <taxon>Cytophagia</taxon>
        <taxon>Cytophagales</taxon>
        <taxon>Hymenobacteraceae</taxon>
        <taxon>Adhaeribacter</taxon>
    </lineage>
</organism>
<comment type="caution">
    <text evidence="1">The sequence shown here is derived from an EMBL/GenBank/DDBJ whole genome shotgun (WGS) entry which is preliminary data.</text>
</comment>
<evidence type="ECO:0000313" key="1">
    <source>
        <dbReference type="EMBL" id="MBK0403981.1"/>
    </source>
</evidence>
<reference evidence="1 2" key="1">
    <citation type="submission" date="2020-12" db="EMBL/GenBank/DDBJ databases">
        <title>Bacterial novel species Adhaeribacter sp. BT258 isolated from soil.</title>
        <authorList>
            <person name="Jung H.-Y."/>
        </authorList>
    </citation>
    <scope>NUCLEOTIDE SEQUENCE [LARGE SCALE GENOMIC DNA]</scope>
    <source>
        <strain evidence="1 2">BT258</strain>
    </source>
</reference>
<dbReference type="RefSeq" id="WP_200506822.1">
    <property type="nucleotide sequence ID" value="NZ_JAEHFX010000007.1"/>
</dbReference>
<dbReference type="NCBIfam" id="TIGR04183">
    <property type="entry name" value="Por_Secre_tail"/>
    <property type="match status" value="1"/>
</dbReference>
<proteinExistence type="predicted"/>